<sequence>MPLPPVIRPLAPDELATAQGIERAAGRVFADVGMPEIAADDPLPAAELDRYRRAGLAWVAVDGDDGPVGYLLAEPVDGALHVEQVSVHPRAARRGVGRALLEHAATHAAAAGRTALTLTTFADVPWNAPYYRRCGFRVLEEREWTPGLRAIREREAAHGLDRWPRVCMRRDL</sequence>
<dbReference type="Gene3D" id="3.40.630.30">
    <property type="match status" value="1"/>
</dbReference>
<gene>
    <name evidence="4" type="ORF">SAMN05660662_3708</name>
</gene>
<dbReference type="Pfam" id="PF00583">
    <property type="entry name" value="Acetyltransf_1"/>
    <property type="match status" value="1"/>
</dbReference>
<dbReference type="AlphaFoldDB" id="A0A1G7PSI5"/>
<dbReference type="Proteomes" id="UP000199406">
    <property type="component" value="Unassembled WGS sequence"/>
</dbReference>
<dbReference type="InterPro" id="IPR000182">
    <property type="entry name" value="GNAT_dom"/>
</dbReference>
<reference evidence="5" key="1">
    <citation type="submission" date="2016-10" db="EMBL/GenBank/DDBJ databases">
        <authorList>
            <person name="Varghese N."/>
            <person name="Submissions S."/>
        </authorList>
    </citation>
    <scope>NUCLEOTIDE SEQUENCE [LARGE SCALE GENOMIC DNA]</scope>
    <source>
        <strain evidence="5">DSM 44268</strain>
    </source>
</reference>
<accession>A0A1G7PSI5</accession>
<evidence type="ECO:0000313" key="4">
    <source>
        <dbReference type="EMBL" id="SDF89194.1"/>
    </source>
</evidence>
<dbReference type="PANTHER" id="PTHR43800:SF1">
    <property type="entry name" value="PEPTIDYL-LYSINE N-ACETYLTRANSFERASE YJAB"/>
    <property type="match status" value="1"/>
</dbReference>
<protein>
    <submittedName>
        <fullName evidence="4">Acetyltransferase (GNAT) domain-containing protein</fullName>
    </submittedName>
</protein>
<dbReference type="GO" id="GO:0016747">
    <property type="term" value="F:acyltransferase activity, transferring groups other than amino-acyl groups"/>
    <property type="evidence" value="ECO:0007669"/>
    <property type="project" value="InterPro"/>
</dbReference>
<keyword evidence="5" id="KW-1185">Reference proteome</keyword>
<proteinExistence type="predicted"/>
<dbReference type="PANTHER" id="PTHR43800">
    <property type="entry name" value="PEPTIDYL-LYSINE N-ACETYLTRANSFERASE YJAB"/>
    <property type="match status" value="1"/>
</dbReference>
<dbReference type="EMBL" id="FNBT01000008">
    <property type="protein sequence ID" value="SDF89194.1"/>
    <property type="molecule type" value="Genomic_DNA"/>
</dbReference>
<feature type="domain" description="N-acetyltransferase" evidence="3">
    <location>
        <begin position="5"/>
        <end position="155"/>
    </location>
</feature>
<evidence type="ECO:0000259" key="3">
    <source>
        <dbReference type="PROSITE" id="PS51186"/>
    </source>
</evidence>
<keyword evidence="2" id="KW-0012">Acyltransferase</keyword>
<name>A0A1G7PSI5_9ACTN</name>
<evidence type="ECO:0000256" key="1">
    <source>
        <dbReference type="ARBA" id="ARBA00022679"/>
    </source>
</evidence>
<dbReference type="PROSITE" id="PS51186">
    <property type="entry name" value="GNAT"/>
    <property type="match status" value="1"/>
</dbReference>
<evidence type="ECO:0000256" key="2">
    <source>
        <dbReference type="ARBA" id="ARBA00023315"/>
    </source>
</evidence>
<keyword evidence="1 4" id="KW-0808">Transferase</keyword>
<dbReference type="SUPFAM" id="SSF55729">
    <property type="entry name" value="Acyl-CoA N-acyltransferases (Nat)"/>
    <property type="match status" value="1"/>
</dbReference>
<dbReference type="STRING" id="1550231.SAMN05660662_3708"/>
<dbReference type="InterPro" id="IPR016181">
    <property type="entry name" value="Acyl_CoA_acyltransferase"/>
</dbReference>
<organism evidence="4 5">
    <name type="scientific">Blastococcus aurantiacus</name>
    <dbReference type="NCBI Taxonomy" id="1550231"/>
    <lineage>
        <taxon>Bacteria</taxon>
        <taxon>Bacillati</taxon>
        <taxon>Actinomycetota</taxon>
        <taxon>Actinomycetes</taxon>
        <taxon>Geodermatophilales</taxon>
        <taxon>Geodermatophilaceae</taxon>
        <taxon>Blastococcus</taxon>
    </lineage>
</organism>
<dbReference type="CDD" id="cd04301">
    <property type="entry name" value="NAT_SF"/>
    <property type="match status" value="1"/>
</dbReference>
<evidence type="ECO:0000313" key="5">
    <source>
        <dbReference type="Proteomes" id="UP000199406"/>
    </source>
</evidence>